<dbReference type="RefSeq" id="WP_212021045.1">
    <property type="nucleotide sequence ID" value="NZ_JAAFYZ010000306.1"/>
</dbReference>
<dbReference type="EMBL" id="JAAFYZ010000306">
    <property type="protein sequence ID" value="MBS2553981.1"/>
    <property type="molecule type" value="Genomic_DNA"/>
</dbReference>
<protein>
    <recommendedName>
        <fullName evidence="7 16">Aspartokinase</fullName>
        <ecNumber evidence="6 16">2.7.2.4</ecNumber>
    </recommendedName>
</protein>
<gene>
    <name evidence="20" type="ORF">KGQ19_44720</name>
</gene>
<comment type="function">
    <text evidence="1">Catalyzes the phosphorylation of the beta-carboxyl group of aspartic acid with ATP to yield 4-phospho-L-aspartate, which is involved in the branched biosynthetic pathway leading to the biosynthesis of amino acids lysine, threonine, isoleucine and methionine.</text>
</comment>
<dbReference type="SUPFAM" id="SSF53633">
    <property type="entry name" value="Carbamate kinase-like"/>
    <property type="match status" value="1"/>
</dbReference>
<dbReference type="SUPFAM" id="SSF55021">
    <property type="entry name" value="ACT-like"/>
    <property type="match status" value="1"/>
</dbReference>
<accession>A0ABS5L6L6</accession>
<evidence type="ECO:0000256" key="6">
    <source>
        <dbReference type="ARBA" id="ARBA00013059"/>
    </source>
</evidence>
<feature type="domain" description="Aspartate/glutamate/uridylate kinase" evidence="18">
    <location>
        <begin position="3"/>
        <end position="234"/>
    </location>
</feature>
<comment type="pathway">
    <text evidence="2 17">Amino-acid biosynthesis; L-lysine biosynthesis via DAP pathway; (S)-tetrahydrodipicolinate from L-aspartate: step 1/4.</text>
</comment>
<dbReference type="InterPro" id="IPR018042">
    <property type="entry name" value="Aspartate_kinase_CS"/>
</dbReference>
<dbReference type="Gene3D" id="3.40.1160.10">
    <property type="entry name" value="Acetylglutamate kinase-like"/>
    <property type="match status" value="1"/>
</dbReference>
<evidence type="ECO:0000256" key="10">
    <source>
        <dbReference type="ARBA" id="ARBA00022741"/>
    </source>
</evidence>
<reference evidence="20 21" key="1">
    <citation type="submission" date="2020-02" db="EMBL/GenBank/DDBJ databases">
        <title>Acidophilic actinobacteria isolated from forest soil.</title>
        <authorList>
            <person name="Golinska P."/>
        </authorList>
    </citation>
    <scope>NUCLEOTIDE SEQUENCE [LARGE SCALE GENOMIC DNA]</scope>
    <source>
        <strain evidence="20 21">NL8</strain>
    </source>
</reference>
<keyword evidence="12" id="KW-0067">ATP-binding</keyword>
<dbReference type="InterPro" id="IPR001341">
    <property type="entry name" value="Asp_kinase"/>
</dbReference>
<dbReference type="InterPro" id="IPR054352">
    <property type="entry name" value="ACT_Aspartokinase"/>
</dbReference>
<proteinExistence type="inferred from homology"/>
<evidence type="ECO:0000256" key="3">
    <source>
        <dbReference type="ARBA" id="ARBA00004986"/>
    </source>
</evidence>
<comment type="pathway">
    <text evidence="4 17">Amino-acid biosynthesis; L-threonine biosynthesis; L-threonine from L-aspartate: step 1/5.</text>
</comment>
<name>A0ABS5L6L6_9ACTN</name>
<evidence type="ECO:0000256" key="4">
    <source>
        <dbReference type="ARBA" id="ARBA00005139"/>
    </source>
</evidence>
<keyword evidence="9 16" id="KW-0808">Transferase</keyword>
<dbReference type="InterPro" id="IPR041740">
    <property type="entry name" value="AKii-LysC-BS"/>
</dbReference>
<evidence type="ECO:0000256" key="16">
    <source>
        <dbReference type="RuleBase" id="RU003448"/>
    </source>
</evidence>
<dbReference type="CDD" id="cd04261">
    <property type="entry name" value="AAK_AKii-LysC-BS"/>
    <property type="match status" value="1"/>
</dbReference>
<evidence type="ECO:0000256" key="1">
    <source>
        <dbReference type="ARBA" id="ARBA00002843"/>
    </source>
</evidence>
<dbReference type="PRINTS" id="PR00474">
    <property type="entry name" value="GLU5KINASE"/>
</dbReference>
<evidence type="ECO:0000256" key="15">
    <source>
        <dbReference type="ARBA" id="ARBA00047872"/>
    </source>
</evidence>
<dbReference type="NCBIfam" id="NF005155">
    <property type="entry name" value="PRK06635.1-4"/>
    <property type="match status" value="1"/>
</dbReference>
<dbReference type="InterPro" id="IPR045865">
    <property type="entry name" value="ACT-like_dom_sf"/>
</dbReference>
<evidence type="ECO:0000256" key="2">
    <source>
        <dbReference type="ARBA" id="ARBA00004766"/>
    </source>
</evidence>
<feature type="domain" description="Aspartokinase ACT" evidence="19">
    <location>
        <begin position="351"/>
        <end position="409"/>
    </location>
</feature>
<sequence>MSLIVQKFGGSSVQSTERIKKVAEHIVATHQAGHDVVVVVSAMGDTTDDLLDLATDVTATPPPRELDMLLSAGERISNALMAMAIEALGTPARSFSGAQAGIRTAATAGRARITEVAPDRVRQTLDRGAIAVVAGFQGVHRDEAGDSTVTTLGRGGSDTTAVVLAVALKADLCEIYTDVDGVYTADPRIVPDARLMEHVSYDIMRELAVSGAKVLAPRSVEYAARHGIPMRVRSSYNAEPGTMVSGSVGPLSAEYSAVAGVAHDASKAKITLCGVPAGSPELTARILQVVAGIEAELHYSVLDASWAVQGRSDISLVLPAQDGPPVMQALRQASAELGFEDLRYAERIGKLSLIGSSLLSQPGVLATCCETLAAAGVHLETISTSDMRFTALCPADQLTDAVRAWHAAFGLGAPELATVHAGTGR</sequence>
<evidence type="ECO:0000256" key="8">
    <source>
        <dbReference type="ARBA" id="ARBA00022605"/>
    </source>
</evidence>
<dbReference type="InterPro" id="IPR005260">
    <property type="entry name" value="Asp_kin_monofn"/>
</dbReference>
<dbReference type="GO" id="GO:0004072">
    <property type="term" value="F:aspartate kinase activity"/>
    <property type="evidence" value="ECO:0007669"/>
    <property type="project" value="UniProtKB-EC"/>
</dbReference>
<dbReference type="InterPro" id="IPR001057">
    <property type="entry name" value="Glu/AcGlu_kinase"/>
</dbReference>
<evidence type="ECO:0000256" key="17">
    <source>
        <dbReference type="RuleBase" id="RU004249"/>
    </source>
</evidence>
<dbReference type="NCBIfam" id="TIGR00657">
    <property type="entry name" value="asp_kinases"/>
    <property type="match status" value="1"/>
</dbReference>
<evidence type="ECO:0000313" key="20">
    <source>
        <dbReference type="EMBL" id="MBS2553981.1"/>
    </source>
</evidence>
<dbReference type="NCBIfam" id="NF005154">
    <property type="entry name" value="PRK06635.1-2"/>
    <property type="match status" value="1"/>
</dbReference>
<keyword evidence="21" id="KW-1185">Reference proteome</keyword>
<dbReference type="InterPro" id="IPR036393">
    <property type="entry name" value="AceGlu_kinase-like_sf"/>
</dbReference>
<comment type="similarity">
    <text evidence="5 16">Belongs to the aspartokinase family.</text>
</comment>
<evidence type="ECO:0000256" key="11">
    <source>
        <dbReference type="ARBA" id="ARBA00022777"/>
    </source>
</evidence>
<dbReference type="EC" id="2.7.2.4" evidence="6 16"/>
<evidence type="ECO:0000256" key="5">
    <source>
        <dbReference type="ARBA" id="ARBA00010122"/>
    </source>
</evidence>
<evidence type="ECO:0000256" key="13">
    <source>
        <dbReference type="ARBA" id="ARBA00022915"/>
    </source>
</evidence>
<evidence type="ECO:0000259" key="19">
    <source>
        <dbReference type="Pfam" id="PF22468"/>
    </source>
</evidence>
<keyword evidence="13" id="KW-0220">Diaminopimelate biosynthesis</keyword>
<comment type="pathway">
    <text evidence="3 17">Amino-acid biosynthesis; L-methionine biosynthesis via de novo pathway; L-homoserine from L-aspartate: step 1/3.</text>
</comment>
<organism evidence="20 21">
    <name type="scientific">Catenulispora pinistramenti</name>
    <dbReference type="NCBI Taxonomy" id="2705254"/>
    <lineage>
        <taxon>Bacteria</taxon>
        <taxon>Bacillati</taxon>
        <taxon>Actinomycetota</taxon>
        <taxon>Actinomycetes</taxon>
        <taxon>Catenulisporales</taxon>
        <taxon>Catenulisporaceae</taxon>
        <taxon>Catenulispora</taxon>
    </lineage>
</organism>
<comment type="caution">
    <text evidence="20">The sequence shown here is derived from an EMBL/GenBank/DDBJ whole genome shotgun (WGS) entry which is preliminary data.</text>
</comment>
<evidence type="ECO:0000313" key="21">
    <source>
        <dbReference type="Proteomes" id="UP000730482"/>
    </source>
</evidence>
<keyword evidence="11 16" id="KW-0418">Kinase</keyword>
<evidence type="ECO:0000256" key="7">
    <source>
        <dbReference type="ARBA" id="ARBA00016273"/>
    </source>
</evidence>
<evidence type="ECO:0000259" key="18">
    <source>
        <dbReference type="Pfam" id="PF00696"/>
    </source>
</evidence>
<comment type="catalytic activity">
    <reaction evidence="15 16">
        <text>L-aspartate + ATP = 4-phospho-L-aspartate + ADP</text>
        <dbReference type="Rhea" id="RHEA:23776"/>
        <dbReference type="ChEBI" id="CHEBI:29991"/>
        <dbReference type="ChEBI" id="CHEBI:30616"/>
        <dbReference type="ChEBI" id="CHEBI:57535"/>
        <dbReference type="ChEBI" id="CHEBI:456216"/>
        <dbReference type="EC" id="2.7.2.4"/>
    </reaction>
</comment>
<keyword evidence="8 17" id="KW-0028">Amino-acid biosynthesis</keyword>
<evidence type="ECO:0000256" key="9">
    <source>
        <dbReference type="ARBA" id="ARBA00022679"/>
    </source>
</evidence>
<dbReference type="PIRSF" id="PIRSF000726">
    <property type="entry name" value="Asp_kin"/>
    <property type="match status" value="1"/>
</dbReference>
<dbReference type="Gene3D" id="3.30.2130.10">
    <property type="entry name" value="VC0802-like"/>
    <property type="match status" value="1"/>
</dbReference>
<evidence type="ECO:0000256" key="14">
    <source>
        <dbReference type="ARBA" id="ARBA00023154"/>
    </source>
</evidence>
<keyword evidence="10" id="KW-0547">Nucleotide-binding</keyword>
<dbReference type="Proteomes" id="UP000730482">
    <property type="component" value="Unassembled WGS sequence"/>
</dbReference>
<dbReference type="PANTHER" id="PTHR21499:SF3">
    <property type="entry name" value="ASPARTOKINASE"/>
    <property type="match status" value="1"/>
</dbReference>
<dbReference type="Pfam" id="PF00696">
    <property type="entry name" value="AA_kinase"/>
    <property type="match status" value="1"/>
</dbReference>
<evidence type="ECO:0000256" key="12">
    <source>
        <dbReference type="ARBA" id="ARBA00022840"/>
    </source>
</evidence>
<dbReference type="PROSITE" id="PS00324">
    <property type="entry name" value="ASPARTOKINASE"/>
    <property type="match status" value="1"/>
</dbReference>
<dbReference type="PANTHER" id="PTHR21499">
    <property type="entry name" value="ASPARTATE KINASE"/>
    <property type="match status" value="1"/>
</dbReference>
<keyword evidence="14" id="KW-0457">Lysine biosynthesis</keyword>
<dbReference type="InterPro" id="IPR001048">
    <property type="entry name" value="Asp/Glu/Uridylate_kinase"/>
</dbReference>
<dbReference type="Pfam" id="PF22468">
    <property type="entry name" value="ACT_9"/>
    <property type="match status" value="1"/>
</dbReference>